<dbReference type="Proteomes" id="UP000292564">
    <property type="component" value="Unassembled WGS sequence"/>
</dbReference>
<evidence type="ECO:0000313" key="3">
    <source>
        <dbReference type="Proteomes" id="UP000292564"/>
    </source>
</evidence>
<feature type="transmembrane region" description="Helical" evidence="1">
    <location>
        <begin position="215"/>
        <end position="238"/>
    </location>
</feature>
<gene>
    <name evidence="2" type="ORF">EV385_0969</name>
</gene>
<feature type="transmembrane region" description="Helical" evidence="1">
    <location>
        <begin position="175"/>
        <end position="195"/>
    </location>
</feature>
<comment type="caution">
    <text evidence="2">The sequence shown here is derived from an EMBL/GenBank/DDBJ whole genome shotgun (WGS) entry which is preliminary data.</text>
</comment>
<keyword evidence="1" id="KW-1133">Transmembrane helix</keyword>
<sequence>MLQLRIIAPADRTAAVEEVLNGDPGVTHLVVLPGAARDPANGDVLYCDVVREAASGVLSQLRQLRIDQDGSIMLERVDTMLSAAADRAARQVPGHGADAVVWEEIEHATGEECKLSGAYLTFMIVATAIAGIGVLLDQPILIVGAMVVGPEFGPLAALCVGIVRFRRRLISRALTALLVGFPVGMLGTVLSTWALDWMDLVSKDMLLGERPLTAFIWQPDALSWVVGMLAGVAGMLSLTSAKAGALVGVLISVTTVPAAANAAVALAYGVMNEAAGSALQLVINLAAIAVAGVLTLIVQRLAWRS</sequence>
<keyword evidence="1" id="KW-0812">Transmembrane</keyword>
<evidence type="ECO:0000313" key="2">
    <source>
        <dbReference type="EMBL" id="RZU49228.1"/>
    </source>
</evidence>
<accession>A0A4Q7ZEW8</accession>
<keyword evidence="3" id="KW-1185">Reference proteome</keyword>
<feature type="transmembrane region" description="Helical" evidence="1">
    <location>
        <begin position="142"/>
        <end position="163"/>
    </location>
</feature>
<name>A0A4Q7ZEW8_9ACTN</name>
<feature type="transmembrane region" description="Helical" evidence="1">
    <location>
        <begin position="277"/>
        <end position="298"/>
    </location>
</feature>
<evidence type="ECO:0000256" key="1">
    <source>
        <dbReference type="SAM" id="Phobius"/>
    </source>
</evidence>
<reference evidence="2 3" key="1">
    <citation type="submission" date="2019-02" db="EMBL/GenBank/DDBJ databases">
        <title>Sequencing the genomes of 1000 actinobacteria strains.</title>
        <authorList>
            <person name="Klenk H.-P."/>
        </authorList>
    </citation>
    <scope>NUCLEOTIDE SEQUENCE [LARGE SCALE GENOMIC DNA]</scope>
    <source>
        <strain evidence="2 3">DSM 45162</strain>
    </source>
</reference>
<dbReference type="RefSeq" id="WP_130508344.1">
    <property type="nucleotide sequence ID" value="NZ_SHKY01000001.1"/>
</dbReference>
<feature type="transmembrane region" description="Helical" evidence="1">
    <location>
        <begin position="245"/>
        <end position="271"/>
    </location>
</feature>
<dbReference type="EMBL" id="SHKY01000001">
    <property type="protein sequence ID" value="RZU49228.1"/>
    <property type="molecule type" value="Genomic_DNA"/>
</dbReference>
<proteinExistence type="predicted"/>
<dbReference type="Pfam" id="PF04087">
    <property type="entry name" value="DUF389"/>
    <property type="match status" value="1"/>
</dbReference>
<dbReference type="AlphaFoldDB" id="A0A4Q7ZEW8"/>
<feature type="transmembrane region" description="Helical" evidence="1">
    <location>
        <begin position="117"/>
        <end position="136"/>
    </location>
</feature>
<protein>
    <submittedName>
        <fullName evidence="2">Putative hydrophobic protein (TIGR00271 family)</fullName>
    </submittedName>
</protein>
<organism evidence="2 3">
    <name type="scientific">Krasilnikovia cinnamomea</name>
    <dbReference type="NCBI Taxonomy" id="349313"/>
    <lineage>
        <taxon>Bacteria</taxon>
        <taxon>Bacillati</taxon>
        <taxon>Actinomycetota</taxon>
        <taxon>Actinomycetes</taxon>
        <taxon>Micromonosporales</taxon>
        <taxon>Micromonosporaceae</taxon>
        <taxon>Krasilnikovia</taxon>
    </lineage>
</organism>
<dbReference type="PANTHER" id="PTHR20992">
    <property type="entry name" value="AT15442P-RELATED"/>
    <property type="match status" value="1"/>
</dbReference>
<dbReference type="InterPro" id="IPR005240">
    <property type="entry name" value="DUF389"/>
</dbReference>
<dbReference type="PANTHER" id="PTHR20992:SF9">
    <property type="entry name" value="AT15442P-RELATED"/>
    <property type="match status" value="1"/>
</dbReference>
<keyword evidence="1" id="KW-0472">Membrane</keyword>
<dbReference type="OrthoDB" id="8061853at2"/>